<name>A0AAV4SJG9_9ARAC</name>
<reference evidence="1 2" key="1">
    <citation type="submission" date="2021-06" db="EMBL/GenBank/DDBJ databases">
        <title>Caerostris darwini draft genome.</title>
        <authorList>
            <person name="Kono N."/>
            <person name="Arakawa K."/>
        </authorList>
    </citation>
    <scope>NUCLEOTIDE SEQUENCE [LARGE SCALE GENOMIC DNA]</scope>
</reference>
<gene>
    <name evidence="1" type="ORF">CDAR_448191</name>
</gene>
<evidence type="ECO:0000313" key="2">
    <source>
        <dbReference type="Proteomes" id="UP001054837"/>
    </source>
</evidence>
<proteinExistence type="predicted"/>
<dbReference type="AlphaFoldDB" id="A0AAV4SJG9"/>
<evidence type="ECO:0000313" key="1">
    <source>
        <dbReference type="EMBL" id="GIY31908.1"/>
    </source>
</evidence>
<sequence>MSEKYLPWIERTEQKDIEKHFMIVFQNNFNTVFFKKFPKKPKASCYRKDRQKLTNKNTQRNKRLFQNFSSSFRLPIDCPNSTPEAFSTNCHSPKSFSVVNIVVCFYYTPFVLRMTASKRKCSNKEGKGHYLPIKPDNRLLEFFK</sequence>
<accession>A0AAV4SJG9</accession>
<dbReference type="EMBL" id="BPLQ01007734">
    <property type="protein sequence ID" value="GIY31908.1"/>
    <property type="molecule type" value="Genomic_DNA"/>
</dbReference>
<dbReference type="Proteomes" id="UP001054837">
    <property type="component" value="Unassembled WGS sequence"/>
</dbReference>
<protein>
    <submittedName>
        <fullName evidence="1">Uncharacterized protein</fullName>
    </submittedName>
</protein>
<organism evidence="1 2">
    <name type="scientific">Caerostris darwini</name>
    <dbReference type="NCBI Taxonomy" id="1538125"/>
    <lineage>
        <taxon>Eukaryota</taxon>
        <taxon>Metazoa</taxon>
        <taxon>Ecdysozoa</taxon>
        <taxon>Arthropoda</taxon>
        <taxon>Chelicerata</taxon>
        <taxon>Arachnida</taxon>
        <taxon>Araneae</taxon>
        <taxon>Araneomorphae</taxon>
        <taxon>Entelegynae</taxon>
        <taxon>Araneoidea</taxon>
        <taxon>Araneidae</taxon>
        <taxon>Caerostris</taxon>
    </lineage>
</organism>
<keyword evidence="2" id="KW-1185">Reference proteome</keyword>
<comment type="caution">
    <text evidence="1">The sequence shown here is derived from an EMBL/GenBank/DDBJ whole genome shotgun (WGS) entry which is preliminary data.</text>
</comment>